<dbReference type="GO" id="GO:0003700">
    <property type="term" value="F:DNA-binding transcription factor activity"/>
    <property type="evidence" value="ECO:0007669"/>
    <property type="project" value="TreeGrafter"/>
</dbReference>
<dbReference type="PIRSF" id="PIRSF019251">
    <property type="entry name" value="Rv0465c"/>
    <property type="match status" value="1"/>
</dbReference>
<sequence>MAKIYAGARIRTLRTGLDLTQVEMARQLNMSTSYLNQLENDQRPITATVLMSLISTFNVDATYFSPDRDARHIADLSATYPSVPVEQWRDLIARYPDVAQALIDRAEPSSEPHPGPFEQVRDFFYDSNNYIDQLDRLAEQGASELGQAQIRLTRLAAALDRDLGVTVRYRRHATGPRRVFDPERREVNIRADLTEAQMCFQLALQYGLLAHRELLERLASDNFPEDEEARRVAVLGLAQYYAAALTLPYEDFFHTAEEYHYDIDRLSRHWGAGIETICHRLSTLQRPGSNGVPFFFVRTDRAGNISKRQSAMSFHFARSGGSCPLWVIHRAFETPGRVTRQVAEMPDGRRYLWVARTIAGRVREFGAPRKEFAVGLGCELSQADRLIYSRGLDLSPESATPIGPGCEWCVRSQCPQRAFPQRHRPIALNLDISVDEPYRTLPMRPSSGRRAPRGGGRLP</sequence>
<dbReference type="InterPro" id="IPR001387">
    <property type="entry name" value="Cro/C1-type_HTH"/>
</dbReference>
<dbReference type="CDD" id="cd00093">
    <property type="entry name" value="HTH_XRE"/>
    <property type="match status" value="1"/>
</dbReference>
<dbReference type="AlphaFoldDB" id="A0A9X1QS50"/>
<dbReference type="PANTHER" id="PTHR46797:SF23">
    <property type="entry name" value="HTH-TYPE TRANSCRIPTIONAL REGULATOR SUTR"/>
    <property type="match status" value="1"/>
</dbReference>
<evidence type="ECO:0000313" key="7">
    <source>
        <dbReference type="EMBL" id="MCF4006015.1"/>
    </source>
</evidence>
<evidence type="ECO:0000256" key="3">
    <source>
        <dbReference type="ARBA" id="ARBA00023125"/>
    </source>
</evidence>
<comment type="caution">
    <text evidence="7">The sequence shown here is derived from an EMBL/GenBank/DDBJ whole genome shotgun (WGS) entry which is preliminary data.</text>
</comment>
<dbReference type="Gene3D" id="1.10.260.40">
    <property type="entry name" value="lambda repressor-like DNA-binding domains"/>
    <property type="match status" value="1"/>
</dbReference>
<accession>A0A9X1QS50</accession>
<feature type="region of interest" description="Disordered" evidence="5">
    <location>
        <begin position="439"/>
        <end position="459"/>
    </location>
</feature>
<keyword evidence="8" id="KW-1185">Reference proteome</keyword>
<dbReference type="SUPFAM" id="SSF47413">
    <property type="entry name" value="lambda repressor-like DNA-binding domains"/>
    <property type="match status" value="1"/>
</dbReference>
<comment type="similarity">
    <text evidence="1">Belongs to the short-chain fatty acyl-CoA assimilation regulator (ScfR) family.</text>
</comment>
<organism evidence="7 8">
    <name type="scientific">Corynebacterium uropygiale</name>
    <dbReference type="NCBI Taxonomy" id="1775911"/>
    <lineage>
        <taxon>Bacteria</taxon>
        <taxon>Bacillati</taxon>
        <taxon>Actinomycetota</taxon>
        <taxon>Actinomycetes</taxon>
        <taxon>Mycobacteriales</taxon>
        <taxon>Corynebacteriaceae</taxon>
        <taxon>Corynebacterium</taxon>
    </lineage>
</organism>
<dbReference type="InterPro" id="IPR050807">
    <property type="entry name" value="TransReg_Diox_bact_type"/>
</dbReference>
<dbReference type="PROSITE" id="PS50943">
    <property type="entry name" value="HTH_CROC1"/>
    <property type="match status" value="1"/>
</dbReference>
<dbReference type="PANTHER" id="PTHR46797">
    <property type="entry name" value="HTH-TYPE TRANSCRIPTIONAL REGULATOR"/>
    <property type="match status" value="1"/>
</dbReference>
<keyword evidence="3" id="KW-0238">DNA-binding</keyword>
<dbReference type="InterPro" id="IPR010359">
    <property type="entry name" value="IrrE_HExxH"/>
</dbReference>
<evidence type="ECO:0000256" key="2">
    <source>
        <dbReference type="ARBA" id="ARBA00023015"/>
    </source>
</evidence>
<name>A0A9X1QS50_9CORY</name>
<evidence type="ECO:0000256" key="1">
    <source>
        <dbReference type="ARBA" id="ARBA00007227"/>
    </source>
</evidence>
<dbReference type="Pfam" id="PF06114">
    <property type="entry name" value="Peptidase_M78"/>
    <property type="match status" value="1"/>
</dbReference>
<proteinExistence type="inferred from homology"/>
<protein>
    <submittedName>
        <fullName evidence="7">Short-chain fatty acyl-CoA regulator family protein</fullName>
    </submittedName>
</protein>
<dbReference type="InterPro" id="IPR018653">
    <property type="entry name" value="ScfR_C"/>
</dbReference>
<keyword evidence="2" id="KW-0805">Transcription regulation</keyword>
<dbReference type="InterPro" id="IPR010982">
    <property type="entry name" value="Lambda_DNA-bd_dom_sf"/>
</dbReference>
<evidence type="ECO:0000313" key="8">
    <source>
        <dbReference type="Proteomes" id="UP001139336"/>
    </source>
</evidence>
<dbReference type="GO" id="GO:0003677">
    <property type="term" value="F:DNA binding"/>
    <property type="evidence" value="ECO:0007669"/>
    <property type="project" value="UniProtKB-KW"/>
</dbReference>
<dbReference type="GO" id="GO:0005829">
    <property type="term" value="C:cytosol"/>
    <property type="evidence" value="ECO:0007669"/>
    <property type="project" value="TreeGrafter"/>
</dbReference>
<evidence type="ECO:0000259" key="6">
    <source>
        <dbReference type="PROSITE" id="PS50943"/>
    </source>
</evidence>
<gene>
    <name evidence="7" type="ORF">L1O03_02330</name>
</gene>
<evidence type="ECO:0000256" key="5">
    <source>
        <dbReference type="SAM" id="MobiDB-lite"/>
    </source>
</evidence>
<evidence type="ECO:0000256" key="4">
    <source>
        <dbReference type="ARBA" id="ARBA00023163"/>
    </source>
</evidence>
<dbReference type="SMART" id="SM00530">
    <property type="entry name" value="HTH_XRE"/>
    <property type="match status" value="1"/>
</dbReference>
<dbReference type="Pfam" id="PF01381">
    <property type="entry name" value="HTH_3"/>
    <property type="match status" value="1"/>
</dbReference>
<dbReference type="RefSeq" id="WP_236117794.1">
    <property type="nucleotide sequence ID" value="NZ_JAKGSI010000001.1"/>
</dbReference>
<keyword evidence="4" id="KW-0804">Transcription</keyword>
<reference evidence="7" key="1">
    <citation type="submission" date="2022-01" db="EMBL/GenBank/DDBJ databases">
        <title>Corynebacterium sp. nov isolated from isolated from the feces of the greater white-fronted geese (Anser albifrons) at Poyang Lake, PR China.</title>
        <authorList>
            <person name="Liu Q."/>
        </authorList>
    </citation>
    <scope>NUCLEOTIDE SEQUENCE</scope>
    <source>
        <strain evidence="7">JCM 32435</strain>
    </source>
</reference>
<dbReference type="Proteomes" id="UP001139336">
    <property type="component" value="Unassembled WGS sequence"/>
</dbReference>
<feature type="domain" description="HTH cro/C1-type" evidence="6">
    <location>
        <begin position="10"/>
        <end position="64"/>
    </location>
</feature>
<dbReference type="EMBL" id="JAKGSI010000001">
    <property type="protein sequence ID" value="MCF4006015.1"/>
    <property type="molecule type" value="Genomic_DNA"/>
</dbReference>
<dbReference type="InterPro" id="IPR026281">
    <property type="entry name" value="HTH_RamB"/>
</dbReference>
<dbReference type="Pfam" id="PF09856">
    <property type="entry name" value="ScfRs"/>
    <property type="match status" value="1"/>
</dbReference>